<dbReference type="GO" id="GO:0006355">
    <property type="term" value="P:regulation of DNA-templated transcription"/>
    <property type="evidence" value="ECO:0007669"/>
    <property type="project" value="InterPro"/>
</dbReference>
<dbReference type="SUPFAM" id="SSF52091">
    <property type="entry name" value="SpoIIaa-like"/>
    <property type="match status" value="1"/>
</dbReference>
<dbReference type="InterPro" id="IPR000700">
    <property type="entry name" value="PAS-assoc_C"/>
</dbReference>
<dbReference type="InterPro" id="IPR002645">
    <property type="entry name" value="STAS_dom"/>
</dbReference>
<dbReference type="Gene3D" id="3.30.450.20">
    <property type="entry name" value="PAS domain"/>
    <property type="match status" value="2"/>
</dbReference>
<dbReference type="SMART" id="SM00086">
    <property type="entry name" value="PAC"/>
    <property type="match status" value="1"/>
</dbReference>
<dbReference type="RefSeq" id="WP_136928182.1">
    <property type="nucleotide sequence ID" value="NZ_SSMQ01000005.1"/>
</dbReference>
<proteinExistence type="predicted"/>
<gene>
    <name evidence="5" type="ORF">E8A74_07205</name>
</gene>
<evidence type="ECO:0000313" key="5">
    <source>
        <dbReference type="EMBL" id="TKD11908.1"/>
    </source>
</evidence>
<comment type="caution">
    <text evidence="5">The sequence shown here is derived from an EMBL/GenBank/DDBJ whole genome shotgun (WGS) entry which is preliminary data.</text>
</comment>
<evidence type="ECO:0000259" key="3">
    <source>
        <dbReference type="PROSITE" id="PS50113"/>
    </source>
</evidence>
<dbReference type="SMART" id="SM00091">
    <property type="entry name" value="PAS"/>
    <property type="match status" value="1"/>
</dbReference>
<evidence type="ECO:0000259" key="2">
    <source>
        <dbReference type="PROSITE" id="PS50112"/>
    </source>
</evidence>
<dbReference type="EMBL" id="SSMQ01000005">
    <property type="protein sequence ID" value="TKD11908.1"/>
    <property type="molecule type" value="Genomic_DNA"/>
</dbReference>
<dbReference type="InterPro" id="IPR051932">
    <property type="entry name" value="Bact_StressResp_Reg"/>
</dbReference>
<name>A0A4U1JHK7_9BACT</name>
<keyword evidence="6" id="KW-1185">Reference proteome</keyword>
<dbReference type="InterPro" id="IPR036513">
    <property type="entry name" value="STAS_dom_sf"/>
</dbReference>
<dbReference type="PANTHER" id="PTHR33745:SF3">
    <property type="entry name" value="RSBT CO-ANTAGONIST PROTEIN RSBRC"/>
    <property type="match status" value="1"/>
</dbReference>
<dbReference type="CDD" id="cd00130">
    <property type="entry name" value="PAS"/>
    <property type="match status" value="1"/>
</dbReference>
<dbReference type="Pfam" id="PF08447">
    <property type="entry name" value="PAS_3"/>
    <property type="match status" value="1"/>
</dbReference>
<dbReference type="PROSITE" id="PS50113">
    <property type="entry name" value="PAC"/>
    <property type="match status" value="1"/>
</dbReference>
<dbReference type="Pfam" id="PF01740">
    <property type="entry name" value="STAS"/>
    <property type="match status" value="1"/>
</dbReference>
<evidence type="ECO:0000256" key="1">
    <source>
        <dbReference type="ARBA" id="ARBA00022553"/>
    </source>
</evidence>
<dbReference type="InterPro" id="IPR000014">
    <property type="entry name" value="PAS"/>
</dbReference>
<dbReference type="PROSITE" id="PS50801">
    <property type="entry name" value="STAS"/>
    <property type="match status" value="1"/>
</dbReference>
<feature type="domain" description="PAS" evidence="2">
    <location>
        <begin position="8"/>
        <end position="78"/>
    </location>
</feature>
<dbReference type="Proteomes" id="UP000309215">
    <property type="component" value="Unassembled WGS sequence"/>
</dbReference>
<dbReference type="AlphaFoldDB" id="A0A4U1JHK7"/>
<dbReference type="Gene3D" id="2.10.70.100">
    <property type="match status" value="1"/>
</dbReference>
<evidence type="ECO:0000259" key="4">
    <source>
        <dbReference type="PROSITE" id="PS50801"/>
    </source>
</evidence>
<dbReference type="PANTHER" id="PTHR33745">
    <property type="entry name" value="RSBT ANTAGONIST PROTEIN RSBS-RELATED"/>
    <property type="match status" value="1"/>
</dbReference>
<dbReference type="OrthoDB" id="8573350at2"/>
<dbReference type="NCBIfam" id="TIGR00229">
    <property type="entry name" value="sensory_box"/>
    <property type="match status" value="1"/>
</dbReference>
<accession>A0A4U1JHK7</accession>
<organism evidence="5 6">
    <name type="scientific">Polyangium fumosum</name>
    <dbReference type="NCBI Taxonomy" id="889272"/>
    <lineage>
        <taxon>Bacteria</taxon>
        <taxon>Pseudomonadati</taxon>
        <taxon>Myxococcota</taxon>
        <taxon>Polyangia</taxon>
        <taxon>Polyangiales</taxon>
        <taxon>Polyangiaceae</taxon>
        <taxon>Polyangium</taxon>
    </lineage>
</organism>
<reference evidence="5 6" key="1">
    <citation type="submission" date="2019-04" db="EMBL/GenBank/DDBJ databases">
        <authorList>
            <person name="Li Y."/>
            <person name="Wang J."/>
        </authorList>
    </citation>
    <scope>NUCLEOTIDE SEQUENCE [LARGE SCALE GENOMIC DNA]</scope>
    <source>
        <strain evidence="5 6">DSM 14668</strain>
    </source>
</reference>
<protein>
    <submittedName>
        <fullName evidence="5">PAS domain S-box protein</fullName>
    </submittedName>
</protein>
<dbReference type="InterPro" id="IPR013767">
    <property type="entry name" value="PAS_fold"/>
</dbReference>
<dbReference type="SUPFAM" id="SSF55785">
    <property type="entry name" value="PYP-like sensor domain (PAS domain)"/>
    <property type="match status" value="2"/>
</dbReference>
<dbReference type="CDD" id="cd07041">
    <property type="entry name" value="STAS_RsbR_RsbS_like"/>
    <property type="match status" value="1"/>
</dbReference>
<feature type="domain" description="STAS" evidence="4">
    <location>
        <begin position="269"/>
        <end position="380"/>
    </location>
</feature>
<dbReference type="PROSITE" id="PS50112">
    <property type="entry name" value="PAS"/>
    <property type="match status" value="1"/>
</dbReference>
<dbReference type="InterPro" id="IPR001610">
    <property type="entry name" value="PAC"/>
</dbReference>
<dbReference type="Pfam" id="PF00989">
    <property type="entry name" value="PAS"/>
    <property type="match status" value="1"/>
</dbReference>
<evidence type="ECO:0000313" key="6">
    <source>
        <dbReference type="Proteomes" id="UP000309215"/>
    </source>
</evidence>
<keyword evidence="1" id="KW-0597">Phosphoprotein</keyword>
<dbReference type="InterPro" id="IPR013655">
    <property type="entry name" value="PAS_fold_3"/>
</dbReference>
<sequence length="384" mass="42343">METVLDVRALSYERFFQTSGDLLAVLDRGGRFVQANRAFRDVLGYVKEALLGQSFSMLVHPDDAAEVRAFFEGDGEGDATLRITKRLLHRDLGARAVTLSLRRVTEDKAIYVIGREVYAQESTDAARRREEVLQKMQATARVGGWEVDNRTGDLYWTEETYRIHEVPAGFRPVIETAIHFYTPEAIPVISAAVEGCMRGEAYDLELQILTATGRRLWVRASGHPVFEDGKVIRLVGAFQDIDDFKRRELELQEKLAIIEAQRSAIHAMSAPIIQVWDGVLALPVVGTLDEARASEITARMLSAVVAHAATYAILDLTGVESVDEATADHVVRIIRSIQLLGAQSIVTGIRPAVAQTLISLGAGFAGARTVSNLRDAIKICMRGK</sequence>
<dbReference type="InterPro" id="IPR035965">
    <property type="entry name" value="PAS-like_dom_sf"/>
</dbReference>
<feature type="domain" description="PAC" evidence="3">
    <location>
        <begin position="202"/>
        <end position="253"/>
    </location>
</feature>
<dbReference type="Gene3D" id="3.30.750.24">
    <property type="entry name" value="STAS domain"/>
    <property type="match status" value="1"/>
</dbReference>